<dbReference type="RefSeq" id="WP_217806019.1">
    <property type="nucleotide sequence ID" value="NZ_FWXI01000028.1"/>
</dbReference>
<feature type="non-terminal residue" evidence="2">
    <location>
        <position position="1"/>
    </location>
</feature>
<keyword evidence="3" id="KW-1185">Reference proteome</keyword>
<protein>
    <submittedName>
        <fullName evidence="2">Uncharacterized protein</fullName>
    </submittedName>
</protein>
<evidence type="ECO:0000256" key="1">
    <source>
        <dbReference type="SAM" id="Phobius"/>
    </source>
</evidence>
<reference evidence="2 3" key="1">
    <citation type="submission" date="2017-04" db="EMBL/GenBank/DDBJ databases">
        <authorList>
            <person name="Afonso C.L."/>
            <person name="Miller P.J."/>
            <person name="Scott M.A."/>
            <person name="Spackman E."/>
            <person name="Goraichik I."/>
            <person name="Dimitrov K.M."/>
            <person name="Suarez D.L."/>
            <person name="Swayne D.E."/>
        </authorList>
    </citation>
    <scope>NUCLEOTIDE SEQUENCE [LARGE SCALE GENOMIC DNA]</scope>
    <source>
        <strain evidence="2 3">DSM 5090</strain>
    </source>
</reference>
<feature type="transmembrane region" description="Helical" evidence="1">
    <location>
        <begin position="76"/>
        <end position="93"/>
    </location>
</feature>
<feature type="transmembrane region" description="Helical" evidence="1">
    <location>
        <begin position="105"/>
        <end position="125"/>
    </location>
</feature>
<gene>
    <name evidence="2" type="ORF">SAMN04488500_1281</name>
</gene>
<name>A0A1W2EQQ5_9FIRM</name>
<keyword evidence="1" id="KW-0472">Membrane</keyword>
<accession>A0A1W2EQQ5</accession>
<dbReference type="AlphaFoldDB" id="A0A1W2EQQ5"/>
<evidence type="ECO:0000313" key="3">
    <source>
        <dbReference type="Proteomes" id="UP000192738"/>
    </source>
</evidence>
<proteinExistence type="predicted"/>
<dbReference type="Proteomes" id="UP000192738">
    <property type="component" value="Unassembled WGS sequence"/>
</dbReference>
<keyword evidence="1" id="KW-0812">Transmembrane</keyword>
<feature type="transmembrane region" description="Helical" evidence="1">
    <location>
        <begin position="47"/>
        <end position="69"/>
    </location>
</feature>
<evidence type="ECO:0000313" key="2">
    <source>
        <dbReference type="EMBL" id="SMD12011.1"/>
    </source>
</evidence>
<keyword evidence="1" id="KW-1133">Transmembrane helix</keyword>
<organism evidence="2 3">
    <name type="scientific">Sporomusa malonica</name>
    <dbReference type="NCBI Taxonomy" id="112901"/>
    <lineage>
        <taxon>Bacteria</taxon>
        <taxon>Bacillati</taxon>
        <taxon>Bacillota</taxon>
        <taxon>Negativicutes</taxon>
        <taxon>Selenomonadales</taxon>
        <taxon>Sporomusaceae</taxon>
        <taxon>Sporomusa</taxon>
    </lineage>
</organism>
<dbReference type="EMBL" id="FWXI01000028">
    <property type="protein sequence ID" value="SMD12011.1"/>
    <property type="molecule type" value="Genomic_DNA"/>
</dbReference>
<sequence length="127" mass="14560">ALLYIVQFSGNDVHGCTSVTDVSWMIRFVRDRVCSPLVIMAEYHNSIFRLSMSILLFMLIISAAVGDFYRLSHSCYYVKLIFFVLLESITFRLDKGNIGFRFRKGSAQAVFSLFFTADVGIIPYARY</sequence>